<reference evidence="8" key="2">
    <citation type="journal article" date="2017" name="J. Med. Entomol.">
        <title>Transcriptome Analysis of the Triatoma infestans (Hemiptera: Reduviidae) Integument.</title>
        <authorList>
            <person name="Calderon-Fernandez G.M."/>
            <person name="Moriconi D.E."/>
            <person name="Dulbecco A.B."/>
            <person name="Juarez M.P."/>
        </authorList>
    </citation>
    <scope>NUCLEOTIDE SEQUENCE</scope>
    <source>
        <strain evidence="8">Int1</strain>
        <tissue evidence="8">Integument</tissue>
    </source>
</reference>
<dbReference type="Pfam" id="PF04939">
    <property type="entry name" value="RRS1"/>
    <property type="match status" value="1"/>
</dbReference>
<feature type="region of interest" description="Disordered" evidence="7">
    <location>
        <begin position="295"/>
        <end position="353"/>
    </location>
</feature>
<protein>
    <recommendedName>
        <fullName evidence="5">Ribosome biogenesis regulatory protein</fullName>
    </recommendedName>
</protein>
<comment type="function">
    <text evidence="5">Involved in ribosomal large subunit assembly.</text>
</comment>
<feature type="region of interest" description="Disordered" evidence="7">
    <location>
        <begin position="241"/>
        <end position="261"/>
    </location>
</feature>
<evidence type="ECO:0000256" key="1">
    <source>
        <dbReference type="ARBA" id="ARBA00004123"/>
    </source>
</evidence>
<proteinExistence type="inferred from homology"/>
<feature type="coiled-coil region" evidence="6">
    <location>
        <begin position="49"/>
        <end position="76"/>
    </location>
</feature>
<comment type="similarity">
    <text evidence="2 5">Belongs to the RRS1 family.</text>
</comment>
<sequence length="353" mass="40361">LSFSSYTLYFKMNKDTKVIKFEDTQDPTKSIAVNKVLEVKIDTAMLLALDTNELDSKRLKEEKDKYLKEITRDNTQLLINSIWELPTELYEDSIVAKLPTPNYILPREKPVPVPKPPTKWELFAKAKGIKNVKKPKAIWDEILKKWVPRHGYKKAMAEKEKNWIIEVPDNVDPYTDMFEQKAEQKQEKIAKNEFQRLRNIAKAKKIKVPSMGLPPTNKLSSAQLNSAANIANVSTASLGKFQPKSSKEKQLSKHSILQQKKRKLPLLSAEEEHKRNVNIVDSVLKKKPRLDLNKAVNREIHSQETMASNDKKQQTKKGKKGNAKNKSKGSKKPKGGGGNRQFNKSKVAGRKRR</sequence>
<dbReference type="EMBL" id="GEMB01003105">
    <property type="protein sequence ID" value="JAS00104.1"/>
    <property type="molecule type" value="Transcribed_RNA"/>
</dbReference>
<dbReference type="PANTHER" id="PTHR17602">
    <property type="entry name" value="RIBOSOME BIOGENESIS REGULATORY PROTEIN"/>
    <property type="match status" value="1"/>
</dbReference>
<keyword evidence="4 5" id="KW-0539">Nucleus</keyword>
<evidence type="ECO:0000256" key="2">
    <source>
        <dbReference type="ARBA" id="ARBA00010077"/>
    </source>
</evidence>
<evidence type="ECO:0000256" key="4">
    <source>
        <dbReference type="ARBA" id="ARBA00023242"/>
    </source>
</evidence>
<evidence type="ECO:0000256" key="6">
    <source>
        <dbReference type="SAM" id="Coils"/>
    </source>
</evidence>
<feature type="compositionally biased region" description="Basic residues" evidence="7">
    <location>
        <begin position="314"/>
        <end position="334"/>
    </location>
</feature>
<evidence type="ECO:0000313" key="8">
    <source>
        <dbReference type="EMBL" id="JAS00104.1"/>
    </source>
</evidence>
<keyword evidence="3 5" id="KW-0690">Ribosome biogenesis</keyword>
<keyword evidence="6" id="KW-0175">Coiled coil</keyword>
<feature type="non-terminal residue" evidence="8">
    <location>
        <position position="1"/>
    </location>
</feature>
<dbReference type="GO" id="GO:0042273">
    <property type="term" value="P:ribosomal large subunit biogenesis"/>
    <property type="evidence" value="ECO:0007669"/>
    <property type="project" value="TreeGrafter"/>
</dbReference>
<dbReference type="GO" id="GO:0000447">
    <property type="term" value="P:endonucleolytic cleavage in ITS1 to separate SSU-rRNA from 5.8S rRNA and LSU-rRNA from tricistronic rRNA transcript (SSU-rRNA, 5.8S rRNA, LSU-rRNA)"/>
    <property type="evidence" value="ECO:0007669"/>
    <property type="project" value="TreeGrafter"/>
</dbReference>
<dbReference type="AlphaFoldDB" id="A0A170YP31"/>
<accession>A0A170YP31</accession>
<dbReference type="InterPro" id="IPR007023">
    <property type="entry name" value="Ribosom_reg"/>
</dbReference>
<comment type="subcellular location">
    <subcellularLocation>
        <location evidence="1 5">Nucleus</location>
    </subcellularLocation>
</comment>
<dbReference type="PANTHER" id="PTHR17602:SF4">
    <property type="entry name" value="RIBOSOME BIOGENESIS REGULATORY PROTEIN HOMOLOG"/>
    <property type="match status" value="1"/>
</dbReference>
<evidence type="ECO:0000256" key="5">
    <source>
        <dbReference type="RuleBase" id="RU364132"/>
    </source>
</evidence>
<evidence type="ECO:0000256" key="7">
    <source>
        <dbReference type="SAM" id="MobiDB-lite"/>
    </source>
</evidence>
<reference evidence="8" key="1">
    <citation type="submission" date="2016-04" db="EMBL/GenBank/DDBJ databases">
        <authorList>
            <person name="Calderon-Fernandez G.M.Sr."/>
        </authorList>
    </citation>
    <scope>NUCLEOTIDE SEQUENCE</scope>
    <source>
        <strain evidence="8">Int1</strain>
        <tissue evidence="8">Integument</tissue>
    </source>
</reference>
<name>A0A170YP31_TRIIF</name>
<dbReference type="GO" id="GO:0005730">
    <property type="term" value="C:nucleolus"/>
    <property type="evidence" value="ECO:0007669"/>
    <property type="project" value="TreeGrafter"/>
</dbReference>
<organism evidence="8">
    <name type="scientific">Triatoma infestans</name>
    <name type="common">Assassin bug</name>
    <dbReference type="NCBI Taxonomy" id="30076"/>
    <lineage>
        <taxon>Eukaryota</taxon>
        <taxon>Metazoa</taxon>
        <taxon>Ecdysozoa</taxon>
        <taxon>Arthropoda</taxon>
        <taxon>Hexapoda</taxon>
        <taxon>Insecta</taxon>
        <taxon>Pterygota</taxon>
        <taxon>Neoptera</taxon>
        <taxon>Paraneoptera</taxon>
        <taxon>Hemiptera</taxon>
        <taxon>Heteroptera</taxon>
        <taxon>Panheteroptera</taxon>
        <taxon>Cimicomorpha</taxon>
        <taxon>Reduviidae</taxon>
        <taxon>Triatominae</taxon>
        <taxon>Triatoma</taxon>
    </lineage>
</organism>
<dbReference type="GO" id="GO:0030687">
    <property type="term" value="C:preribosome, large subunit precursor"/>
    <property type="evidence" value="ECO:0007669"/>
    <property type="project" value="TreeGrafter"/>
</dbReference>
<evidence type="ECO:0000256" key="3">
    <source>
        <dbReference type="ARBA" id="ARBA00022517"/>
    </source>
</evidence>